<dbReference type="GO" id="GO:0016121">
    <property type="term" value="P:carotene catabolic process"/>
    <property type="evidence" value="ECO:0007669"/>
    <property type="project" value="TreeGrafter"/>
</dbReference>
<organism evidence="6 7">
    <name type="scientific">Lactuca saligna</name>
    <name type="common">Willowleaf lettuce</name>
    <dbReference type="NCBI Taxonomy" id="75948"/>
    <lineage>
        <taxon>Eukaryota</taxon>
        <taxon>Viridiplantae</taxon>
        <taxon>Streptophyta</taxon>
        <taxon>Embryophyta</taxon>
        <taxon>Tracheophyta</taxon>
        <taxon>Spermatophyta</taxon>
        <taxon>Magnoliopsida</taxon>
        <taxon>eudicotyledons</taxon>
        <taxon>Gunneridae</taxon>
        <taxon>Pentapetalae</taxon>
        <taxon>asterids</taxon>
        <taxon>campanulids</taxon>
        <taxon>Asterales</taxon>
        <taxon>Asteraceae</taxon>
        <taxon>Cichorioideae</taxon>
        <taxon>Cichorieae</taxon>
        <taxon>Lactucinae</taxon>
        <taxon>Lactuca</taxon>
    </lineage>
</organism>
<feature type="binding site" evidence="5">
    <location>
        <position position="604"/>
    </location>
    <ligand>
        <name>Fe cation</name>
        <dbReference type="ChEBI" id="CHEBI:24875"/>
        <note>catalytic</note>
    </ligand>
</feature>
<sequence>MISLITEQIQAKRGTEMATTCVLSSIKCSTNNHPRSVKVGDLKTALSSIVKLSKQKLENSTLKIEAGKAIKAASLAMLNTLVDSIFEFVDQPMLPSEKNFAPIGEIGELVKVDYHAGKLPEDFPEGIYIRNGSNPLFGGLKCALSVFGKTDSIWVEGEGMLHALHFTKDSEGNWSFYYKNKYVETETYKMESQRKKPTFLPVAEGDAPAALVGSFFNMLRFGHVYKIISNTNVFEHGGKHYSISEDYLPHEIDLISLETYNDWNPSGIWSRPFTSHPKTAPGTGELVIVGVEPSKPYCVVGVISVDGKELVHKLNLQLDHCSLFHEVGVTKRYNILVDSMFTLSLERVMKGGQLFKYERERDARIAVIPRYGDAESIKWFHIEPCVTYHLMNCFEDGDEVIVRGCKANASILPGPDWGEDKFEWFSRGFDFKSVDRNNGHDHNTETGHGMLFTNVREWRLNMKTMDVKERDVTGTEYSMDFPMINADFTGLNHKYGYTQVIDSIASSKSGRTKYGGLAKLYFEETDVEGNVKMEYHWLPKNNFCTGSAFVAKLKAVEEDDGWIVTFAHDEENDISYVIVVDAKNLRHEPIAKINLPQRVPYGHHGVFFSST</sequence>
<evidence type="ECO:0000256" key="2">
    <source>
        <dbReference type="ARBA" id="ARBA00022723"/>
    </source>
</evidence>
<evidence type="ECO:0008006" key="8">
    <source>
        <dbReference type="Google" id="ProtNLM"/>
    </source>
</evidence>
<comment type="cofactor">
    <cofactor evidence="5">
        <name>Fe(2+)</name>
        <dbReference type="ChEBI" id="CHEBI:29033"/>
    </cofactor>
    <text evidence="5">Binds 1 Fe(2+) ion per subunit.</text>
</comment>
<dbReference type="Proteomes" id="UP001177003">
    <property type="component" value="Chromosome 3"/>
</dbReference>
<keyword evidence="3" id="KW-0223">Dioxygenase</keyword>
<gene>
    <name evidence="6" type="ORF">LSALG_LOCUS15026</name>
</gene>
<accession>A0AA35YJ96</accession>
<dbReference type="InterPro" id="IPR004294">
    <property type="entry name" value="Carotenoid_Oase"/>
</dbReference>
<dbReference type="GO" id="GO:0046872">
    <property type="term" value="F:metal ion binding"/>
    <property type="evidence" value="ECO:0007669"/>
    <property type="project" value="UniProtKB-KW"/>
</dbReference>
<reference evidence="6" key="1">
    <citation type="submission" date="2023-04" db="EMBL/GenBank/DDBJ databases">
        <authorList>
            <person name="Vijverberg K."/>
            <person name="Xiong W."/>
            <person name="Schranz E."/>
        </authorList>
    </citation>
    <scope>NUCLEOTIDE SEQUENCE</scope>
</reference>
<dbReference type="EMBL" id="OX465079">
    <property type="protein sequence ID" value="CAI9274980.1"/>
    <property type="molecule type" value="Genomic_DNA"/>
</dbReference>
<keyword evidence="7" id="KW-1185">Reference proteome</keyword>
<comment type="similarity">
    <text evidence="1">Belongs to the carotenoid oxygenase family.</text>
</comment>
<keyword evidence="4 5" id="KW-0408">Iron</keyword>
<feature type="binding site" evidence="5">
    <location>
        <position position="389"/>
    </location>
    <ligand>
        <name>Fe cation</name>
        <dbReference type="ChEBI" id="CHEBI:24875"/>
        <note>catalytic</note>
    </ligand>
</feature>
<evidence type="ECO:0000313" key="7">
    <source>
        <dbReference type="Proteomes" id="UP001177003"/>
    </source>
</evidence>
<dbReference type="PANTHER" id="PTHR10543:SF142">
    <property type="entry name" value="OS06G0162550 PROTEIN"/>
    <property type="match status" value="1"/>
</dbReference>
<feature type="binding site" evidence="5">
    <location>
        <position position="325"/>
    </location>
    <ligand>
        <name>Fe cation</name>
        <dbReference type="ChEBI" id="CHEBI:24875"/>
        <note>catalytic</note>
    </ligand>
</feature>
<keyword evidence="3" id="KW-0560">Oxidoreductase</keyword>
<dbReference type="Pfam" id="PF03055">
    <property type="entry name" value="RPE65"/>
    <property type="match status" value="1"/>
</dbReference>
<dbReference type="GO" id="GO:0009570">
    <property type="term" value="C:chloroplast stroma"/>
    <property type="evidence" value="ECO:0007669"/>
    <property type="project" value="TreeGrafter"/>
</dbReference>
<dbReference type="GO" id="GO:0010436">
    <property type="term" value="F:carotenoid dioxygenase activity"/>
    <property type="evidence" value="ECO:0007669"/>
    <property type="project" value="TreeGrafter"/>
</dbReference>
<dbReference type="AlphaFoldDB" id="A0AA35YJ96"/>
<evidence type="ECO:0000256" key="1">
    <source>
        <dbReference type="ARBA" id="ARBA00006787"/>
    </source>
</evidence>
<evidence type="ECO:0000256" key="3">
    <source>
        <dbReference type="ARBA" id="ARBA00022964"/>
    </source>
</evidence>
<evidence type="ECO:0000313" key="6">
    <source>
        <dbReference type="EMBL" id="CAI9274980.1"/>
    </source>
</evidence>
<keyword evidence="2 5" id="KW-0479">Metal-binding</keyword>
<evidence type="ECO:0000256" key="5">
    <source>
        <dbReference type="PIRSR" id="PIRSR604294-1"/>
    </source>
</evidence>
<evidence type="ECO:0000256" key="4">
    <source>
        <dbReference type="ARBA" id="ARBA00023004"/>
    </source>
</evidence>
<proteinExistence type="inferred from homology"/>
<dbReference type="PANTHER" id="PTHR10543">
    <property type="entry name" value="BETA-CAROTENE DIOXYGENASE"/>
    <property type="match status" value="1"/>
</dbReference>
<protein>
    <recommendedName>
        <fullName evidence="8">Carotenoid cleavage dioxygenase</fullName>
    </recommendedName>
</protein>
<feature type="binding site" evidence="5">
    <location>
        <position position="276"/>
    </location>
    <ligand>
        <name>Fe cation</name>
        <dbReference type="ChEBI" id="CHEBI:24875"/>
        <note>catalytic</note>
    </ligand>
</feature>
<name>A0AA35YJ96_LACSI</name>